<dbReference type="PANTHER" id="PTHR23278">
    <property type="entry name" value="SIDESTEP PROTEIN"/>
    <property type="match status" value="1"/>
</dbReference>
<gene>
    <name evidence="2" type="primary">NPHS1_3</name>
    <name evidence="2" type="ORF">CEXT_755661</name>
</gene>
<comment type="caution">
    <text evidence="2">The sequence shown here is derived from an EMBL/GenBank/DDBJ whole genome shotgun (WGS) entry which is preliminary data.</text>
</comment>
<accession>A0AAV4QDJ5</accession>
<dbReference type="Proteomes" id="UP001054945">
    <property type="component" value="Unassembled WGS sequence"/>
</dbReference>
<name>A0AAV4QDJ5_CAEEX</name>
<keyword evidence="3" id="KW-1185">Reference proteome</keyword>
<dbReference type="EMBL" id="BPLR01006158">
    <property type="protein sequence ID" value="GIY07798.1"/>
    <property type="molecule type" value="Genomic_DNA"/>
</dbReference>
<evidence type="ECO:0000256" key="1">
    <source>
        <dbReference type="SAM" id="MobiDB-lite"/>
    </source>
</evidence>
<dbReference type="PANTHER" id="PTHR23278:SF19">
    <property type="entry name" value="OBSCURIN"/>
    <property type="match status" value="1"/>
</dbReference>
<sequence>MKSPDGYMFGHVRHESWHGGHRKPTPHLTWWRESVLLDDSYEVSTEGVVRNEIEITSLQRHDLMAVFTCQASNNNITVPVSKYVTVDMNSSMVKKNRVLFYLRKKKNTSSKKSLTMQTKSIRALCLEKLDTARIYPTTMVKHGMPLEDRMEKRTKKKMADTTTPRNSKKY</sequence>
<feature type="compositionally biased region" description="Polar residues" evidence="1">
    <location>
        <begin position="160"/>
        <end position="170"/>
    </location>
</feature>
<dbReference type="Gene3D" id="2.60.40.10">
    <property type="entry name" value="Immunoglobulins"/>
    <property type="match status" value="1"/>
</dbReference>
<dbReference type="SUPFAM" id="SSF48726">
    <property type="entry name" value="Immunoglobulin"/>
    <property type="match status" value="1"/>
</dbReference>
<proteinExistence type="predicted"/>
<protein>
    <submittedName>
        <fullName evidence="2">Nephrin</fullName>
    </submittedName>
</protein>
<reference evidence="2 3" key="1">
    <citation type="submission" date="2021-06" db="EMBL/GenBank/DDBJ databases">
        <title>Caerostris extrusa draft genome.</title>
        <authorList>
            <person name="Kono N."/>
            <person name="Arakawa K."/>
        </authorList>
    </citation>
    <scope>NUCLEOTIDE SEQUENCE [LARGE SCALE GENOMIC DNA]</scope>
</reference>
<feature type="region of interest" description="Disordered" evidence="1">
    <location>
        <begin position="149"/>
        <end position="170"/>
    </location>
</feature>
<organism evidence="2 3">
    <name type="scientific">Caerostris extrusa</name>
    <name type="common">Bark spider</name>
    <name type="synonym">Caerostris bankana</name>
    <dbReference type="NCBI Taxonomy" id="172846"/>
    <lineage>
        <taxon>Eukaryota</taxon>
        <taxon>Metazoa</taxon>
        <taxon>Ecdysozoa</taxon>
        <taxon>Arthropoda</taxon>
        <taxon>Chelicerata</taxon>
        <taxon>Arachnida</taxon>
        <taxon>Araneae</taxon>
        <taxon>Araneomorphae</taxon>
        <taxon>Entelegynae</taxon>
        <taxon>Araneoidea</taxon>
        <taxon>Araneidae</taxon>
        <taxon>Caerostris</taxon>
    </lineage>
</organism>
<dbReference type="InterPro" id="IPR036179">
    <property type="entry name" value="Ig-like_dom_sf"/>
</dbReference>
<dbReference type="AlphaFoldDB" id="A0AAV4QDJ5"/>
<dbReference type="InterPro" id="IPR013783">
    <property type="entry name" value="Ig-like_fold"/>
</dbReference>
<evidence type="ECO:0000313" key="3">
    <source>
        <dbReference type="Proteomes" id="UP001054945"/>
    </source>
</evidence>
<evidence type="ECO:0000313" key="2">
    <source>
        <dbReference type="EMBL" id="GIY07798.1"/>
    </source>
</evidence>